<dbReference type="SUPFAM" id="SSF51735">
    <property type="entry name" value="NAD(P)-binding Rossmann-fold domains"/>
    <property type="match status" value="1"/>
</dbReference>
<organism evidence="2 3">
    <name type="scientific">Maritimibacter harenae</name>
    <dbReference type="NCBI Taxonomy" id="2606218"/>
    <lineage>
        <taxon>Bacteria</taxon>
        <taxon>Pseudomonadati</taxon>
        <taxon>Pseudomonadota</taxon>
        <taxon>Alphaproteobacteria</taxon>
        <taxon>Rhodobacterales</taxon>
        <taxon>Roseobacteraceae</taxon>
        <taxon>Maritimibacter</taxon>
    </lineage>
</organism>
<reference evidence="2 3" key="1">
    <citation type="submission" date="2019-12" db="EMBL/GenBank/DDBJ databases">
        <title>Maritimibacter sp. nov. sp. isolated from sea sand.</title>
        <authorList>
            <person name="Kim J."/>
            <person name="Jeong S.E."/>
            <person name="Jung H.S."/>
            <person name="Jeon C.O."/>
        </authorList>
    </citation>
    <scope>NUCLEOTIDE SEQUENCE [LARGE SCALE GENOMIC DNA]</scope>
    <source>
        <strain evidence="2 3">DP07</strain>
    </source>
</reference>
<dbReference type="InterPro" id="IPR052718">
    <property type="entry name" value="NmrA-type_oxidoreductase"/>
</dbReference>
<proteinExistence type="predicted"/>
<name>A0A845LV54_9RHOB</name>
<dbReference type="PANTHER" id="PTHR47129:SF1">
    <property type="entry name" value="NMRA-LIKE DOMAIN-CONTAINING PROTEIN"/>
    <property type="match status" value="1"/>
</dbReference>
<comment type="caution">
    <text evidence="2">The sequence shown here is derived from an EMBL/GenBank/DDBJ whole genome shotgun (WGS) entry which is preliminary data.</text>
</comment>
<dbReference type="PANTHER" id="PTHR47129">
    <property type="entry name" value="QUINONE OXIDOREDUCTASE 2"/>
    <property type="match status" value="1"/>
</dbReference>
<dbReference type="Pfam" id="PF05368">
    <property type="entry name" value="NmrA"/>
    <property type="match status" value="1"/>
</dbReference>
<evidence type="ECO:0000313" key="2">
    <source>
        <dbReference type="EMBL" id="MZR11695.1"/>
    </source>
</evidence>
<protein>
    <submittedName>
        <fullName evidence="2">NAD(P)H-binding protein</fullName>
    </submittedName>
</protein>
<evidence type="ECO:0000259" key="1">
    <source>
        <dbReference type="Pfam" id="PF05368"/>
    </source>
</evidence>
<dbReference type="Gene3D" id="3.40.50.720">
    <property type="entry name" value="NAD(P)-binding Rossmann-like Domain"/>
    <property type="match status" value="1"/>
</dbReference>
<dbReference type="RefSeq" id="WP_161349821.1">
    <property type="nucleotide sequence ID" value="NZ_WTUX01000003.1"/>
</dbReference>
<dbReference type="Gene3D" id="3.90.25.10">
    <property type="entry name" value="UDP-galactose 4-epimerase, domain 1"/>
    <property type="match status" value="1"/>
</dbReference>
<feature type="domain" description="NmrA-like" evidence="1">
    <location>
        <begin position="4"/>
        <end position="143"/>
    </location>
</feature>
<dbReference type="InterPro" id="IPR036291">
    <property type="entry name" value="NAD(P)-bd_dom_sf"/>
</dbReference>
<gene>
    <name evidence="2" type="ORF">GQE99_01480</name>
</gene>
<keyword evidence="3" id="KW-1185">Reference proteome</keyword>
<dbReference type="Proteomes" id="UP000467322">
    <property type="component" value="Unassembled WGS sequence"/>
</dbReference>
<sequence length="311" mass="33258">MKTLITGASGPYGSSVAQGLIDGGMPAANLILTTRSPEKLANFAALGADVRHADFDDRASLDTAFAGAERALFISTNRVGQRERQHGNAVAALAAAGVRHIVYTSFVGREGAQSLAMADHRMTEALIRETGIEFTFMRNSQYADAMRDAAAPGAARSGRWITAAADGRIALVTKADCIAACVAVMGGEGFENKVYHLTGPDLLSYRDLAGYTAMLSGRDISYEIVDEEGLYQFFDSLGIPRTAQDDLVVDGFGWCSEDMVSFDFTVAAGDFAILTDDVQTLTGRPPRDVKSFFAERADVLRGLAQEAMENT</sequence>
<dbReference type="EMBL" id="WTUX01000003">
    <property type="protein sequence ID" value="MZR11695.1"/>
    <property type="molecule type" value="Genomic_DNA"/>
</dbReference>
<dbReference type="InterPro" id="IPR008030">
    <property type="entry name" value="NmrA-like"/>
</dbReference>
<accession>A0A845LV54</accession>
<dbReference type="AlphaFoldDB" id="A0A845LV54"/>
<evidence type="ECO:0000313" key="3">
    <source>
        <dbReference type="Proteomes" id="UP000467322"/>
    </source>
</evidence>